<dbReference type="EMBL" id="QAPG01001236">
    <property type="protein sequence ID" value="TDZ28115.1"/>
    <property type="molecule type" value="Genomic_DNA"/>
</dbReference>
<evidence type="ECO:0000313" key="3">
    <source>
        <dbReference type="Proteomes" id="UP000295083"/>
    </source>
</evidence>
<organism evidence="2 3">
    <name type="scientific">Colletotrichum spinosum</name>
    <dbReference type="NCBI Taxonomy" id="1347390"/>
    <lineage>
        <taxon>Eukaryota</taxon>
        <taxon>Fungi</taxon>
        <taxon>Dikarya</taxon>
        <taxon>Ascomycota</taxon>
        <taxon>Pezizomycotina</taxon>
        <taxon>Sordariomycetes</taxon>
        <taxon>Hypocreomycetidae</taxon>
        <taxon>Glomerellales</taxon>
        <taxon>Glomerellaceae</taxon>
        <taxon>Colletotrichum</taxon>
        <taxon>Colletotrichum orbiculare species complex</taxon>
    </lineage>
</organism>
<dbReference type="Proteomes" id="UP000295083">
    <property type="component" value="Unassembled WGS sequence"/>
</dbReference>
<name>A0A4R8PZF2_9PEZI</name>
<evidence type="ECO:0000256" key="1">
    <source>
        <dbReference type="SAM" id="MobiDB-lite"/>
    </source>
</evidence>
<keyword evidence="3" id="KW-1185">Reference proteome</keyword>
<accession>A0A4R8PZF2</accession>
<gene>
    <name evidence="2" type="ORF">C8035_v009845</name>
</gene>
<comment type="caution">
    <text evidence="2">The sequence shown here is derived from an EMBL/GenBank/DDBJ whole genome shotgun (WGS) entry which is preliminary data.</text>
</comment>
<sequence>MGGSDAKEDKKTEREKDEDELGKKGKRLAIDGWRETGSQAWKRLLRRLFSWTGAHSKETRTLDSASRLETSQRLRVWPSVEERRQAGTVLVVFNGPP</sequence>
<dbReference type="AlphaFoldDB" id="A0A4R8PZF2"/>
<feature type="compositionally biased region" description="Basic and acidic residues" evidence="1">
    <location>
        <begin position="1"/>
        <end position="15"/>
    </location>
</feature>
<proteinExistence type="predicted"/>
<protein>
    <submittedName>
        <fullName evidence="2">Uncharacterized protein</fullName>
    </submittedName>
</protein>
<feature type="region of interest" description="Disordered" evidence="1">
    <location>
        <begin position="1"/>
        <end position="27"/>
    </location>
</feature>
<evidence type="ECO:0000313" key="2">
    <source>
        <dbReference type="EMBL" id="TDZ28115.1"/>
    </source>
</evidence>
<reference evidence="2 3" key="1">
    <citation type="submission" date="2018-11" db="EMBL/GenBank/DDBJ databases">
        <title>Genome sequence and assembly of Colletotrichum spinosum.</title>
        <authorList>
            <person name="Gan P."/>
            <person name="Shirasu K."/>
        </authorList>
    </citation>
    <scope>NUCLEOTIDE SEQUENCE [LARGE SCALE GENOMIC DNA]</scope>
    <source>
        <strain evidence="2 3">CBS 515.97</strain>
    </source>
</reference>